<keyword evidence="4" id="KW-0808">Transferase</keyword>
<feature type="transmembrane region" description="Helical" evidence="9">
    <location>
        <begin position="261"/>
        <end position="286"/>
    </location>
</feature>
<gene>
    <name evidence="10" type="ORF">JF922_19390</name>
</gene>
<keyword evidence="5 9" id="KW-0812">Transmembrane</keyword>
<evidence type="ECO:0000256" key="5">
    <source>
        <dbReference type="ARBA" id="ARBA00022692"/>
    </source>
</evidence>
<feature type="transmembrane region" description="Helical" evidence="9">
    <location>
        <begin position="70"/>
        <end position="89"/>
    </location>
</feature>
<keyword evidence="6" id="KW-0256">Endoplasmic reticulum</keyword>
<evidence type="ECO:0000256" key="8">
    <source>
        <dbReference type="ARBA" id="ARBA00023136"/>
    </source>
</evidence>
<evidence type="ECO:0000256" key="1">
    <source>
        <dbReference type="ARBA" id="ARBA00004127"/>
    </source>
</evidence>
<keyword evidence="3" id="KW-0328">Glycosyltransferase</keyword>
<feature type="transmembrane region" description="Helical" evidence="9">
    <location>
        <begin position="345"/>
        <end position="363"/>
    </location>
</feature>
<comment type="subcellular location">
    <subcellularLocation>
        <location evidence="1">Endomembrane system</location>
        <topology evidence="1">Multi-pass membrane protein</topology>
    </subcellularLocation>
    <subcellularLocation>
        <location evidence="2">Endoplasmic reticulum membrane</location>
    </subcellularLocation>
</comment>
<feature type="transmembrane region" description="Helical" evidence="9">
    <location>
        <begin position="123"/>
        <end position="144"/>
    </location>
</feature>
<feature type="transmembrane region" description="Helical" evidence="9">
    <location>
        <begin position="293"/>
        <end position="308"/>
    </location>
</feature>
<feature type="transmembrane region" description="Helical" evidence="9">
    <location>
        <begin position="175"/>
        <end position="203"/>
    </location>
</feature>
<evidence type="ECO:0000256" key="6">
    <source>
        <dbReference type="ARBA" id="ARBA00022824"/>
    </source>
</evidence>
<name>A0A934KBV1_9BACT</name>
<dbReference type="EMBL" id="JAEKNR010000195">
    <property type="protein sequence ID" value="MBJ7600223.1"/>
    <property type="molecule type" value="Genomic_DNA"/>
</dbReference>
<evidence type="ECO:0000256" key="4">
    <source>
        <dbReference type="ARBA" id="ARBA00022679"/>
    </source>
</evidence>
<evidence type="ECO:0000256" key="3">
    <source>
        <dbReference type="ARBA" id="ARBA00022676"/>
    </source>
</evidence>
<keyword evidence="7 9" id="KW-1133">Transmembrane helix</keyword>
<comment type="caution">
    <text evidence="10">The sequence shown here is derived from an EMBL/GenBank/DDBJ whole genome shotgun (WGS) entry which is preliminary data.</text>
</comment>
<dbReference type="Proteomes" id="UP000612893">
    <property type="component" value="Unassembled WGS sequence"/>
</dbReference>
<evidence type="ECO:0000256" key="9">
    <source>
        <dbReference type="SAM" id="Phobius"/>
    </source>
</evidence>
<keyword evidence="8 9" id="KW-0472">Membrane</keyword>
<evidence type="ECO:0000313" key="10">
    <source>
        <dbReference type="EMBL" id="MBJ7600223.1"/>
    </source>
</evidence>
<proteinExistence type="predicted"/>
<accession>A0A934KBV1</accession>
<reference evidence="10" key="1">
    <citation type="submission" date="2020-10" db="EMBL/GenBank/DDBJ databases">
        <title>Ca. Dormibacterota MAGs.</title>
        <authorList>
            <person name="Montgomery K."/>
        </authorList>
    </citation>
    <scope>NUCLEOTIDE SEQUENCE [LARGE SCALE GENOMIC DNA]</scope>
    <source>
        <strain evidence="10">SC8812_S17_10</strain>
    </source>
</reference>
<organism evidence="10 11">
    <name type="scientific">Candidatus Nephthysia bennettiae</name>
    <dbReference type="NCBI Taxonomy" id="3127016"/>
    <lineage>
        <taxon>Bacteria</taxon>
        <taxon>Bacillati</taxon>
        <taxon>Candidatus Dormiibacterota</taxon>
        <taxon>Candidatus Dormibacteria</taxon>
        <taxon>Candidatus Dormibacterales</taxon>
        <taxon>Candidatus Dormibacteraceae</taxon>
        <taxon>Candidatus Nephthysia</taxon>
    </lineage>
</organism>
<evidence type="ECO:0000256" key="7">
    <source>
        <dbReference type="ARBA" id="ARBA00022989"/>
    </source>
</evidence>
<dbReference type="PANTHER" id="PTHR22760">
    <property type="entry name" value="GLYCOSYLTRANSFERASE"/>
    <property type="match status" value="1"/>
</dbReference>
<feature type="transmembrane region" description="Helical" evidence="9">
    <location>
        <begin position="210"/>
        <end position="228"/>
    </location>
</feature>
<dbReference type="AlphaFoldDB" id="A0A934KBV1"/>
<dbReference type="InterPro" id="IPR005599">
    <property type="entry name" value="GPI_mannosylTrfase"/>
</dbReference>
<dbReference type="Pfam" id="PF03901">
    <property type="entry name" value="Glyco_transf_22"/>
    <property type="match status" value="1"/>
</dbReference>
<evidence type="ECO:0008006" key="12">
    <source>
        <dbReference type="Google" id="ProtNLM"/>
    </source>
</evidence>
<dbReference type="GO" id="GO:0012505">
    <property type="term" value="C:endomembrane system"/>
    <property type="evidence" value="ECO:0007669"/>
    <property type="project" value="UniProtKB-SubCell"/>
</dbReference>
<sequence length="481" mass="51405">MRRLADRKLLAALVLGVSLFTGSVLRLWLATHDDGIFWPDEIYQSLEPAHRLVFGYGLVAWEFRDGARNWAFPGFVALLLKACSLVGITDSRTYVMVIRGVFCLVGTATAAATYRLARTVGATALSAAVAASLFALSAPAIFYAPRAMSESAAALVVVLGLTLALRPEARAWQLALGAALLALAVMLRLQTAIFGLGLVAVLAAAAERRAALMVLTVFAAGMLVFGLVDLVTWGSWFHSAVTYVRVNLVEGRSSVWGTASIVYYPVVLINSMGLAGFLMLALAALAVRRSPRLWVLGAAFLIAHSLIPHKELRFIFPALPVACALAGVGLDEFVGRAPVWMSRSLAAVLAASIVFSAATFHQLTFRDLGSQPVVGGPRSSAYDFGGPANRLLLQASARSDLCGIKVESTLIEWTGGYSYLHRQVPIYRFDGPSRQSGRFNYVIARAGSVPPHEVVAVDGKQVLARLPMTRCTPDPGPPLGL</sequence>
<evidence type="ECO:0000313" key="11">
    <source>
        <dbReference type="Proteomes" id="UP000612893"/>
    </source>
</evidence>
<protein>
    <recommendedName>
        <fullName evidence="12">Alg9-like mannosyltransferase family protein</fullName>
    </recommendedName>
</protein>
<dbReference type="GO" id="GO:0016757">
    <property type="term" value="F:glycosyltransferase activity"/>
    <property type="evidence" value="ECO:0007669"/>
    <property type="project" value="UniProtKB-KW"/>
</dbReference>
<feature type="transmembrane region" description="Helical" evidence="9">
    <location>
        <begin position="96"/>
        <end position="117"/>
    </location>
</feature>
<evidence type="ECO:0000256" key="2">
    <source>
        <dbReference type="ARBA" id="ARBA00004586"/>
    </source>
</evidence>
<keyword evidence="11" id="KW-1185">Reference proteome</keyword>
<feature type="transmembrane region" description="Helical" evidence="9">
    <location>
        <begin position="314"/>
        <end position="333"/>
    </location>
</feature>
<feature type="transmembrane region" description="Helical" evidence="9">
    <location>
        <begin position="151"/>
        <end position="169"/>
    </location>
</feature>